<protein>
    <recommendedName>
        <fullName evidence="3">YhjD</fullName>
    </recommendedName>
</protein>
<organism evidence="1 2">
    <name type="scientific">Jeotgalibacillus soli</name>
    <dbReference type="NCBI Taxonomy" id="889306"/>
    <lineage>
        <taxon>Bacteria</taxon>
        <taxon>Bacillati</taxon>
        <taxon>Bacillota</taxon>
        <taxon>Bacilli</taxon>
        <taxon>Bacillales</taxon>
        <taxon>Caryophanaceae</taxon>
        <taxon>Jeotgalibacillus</taxon>
    </lineage>
</organism>
<gene>
    <name evidence="1" type="ORF">KP78_19840</name>
</gene>
<dbReference type="Pfam" id="PF26325">
    <property type="entry name" value="YhjD"/>
    <property type="match status" value="1"/>
</dbReference>
<name>A0A0C2R5V1_9BACL</name>
<proteinExistence type="predicted"/>
<dbReference type="EMBL" id="JXRP01000017">
    <property type="protein sequence ID" value="KIL45635.1"/>
    <property type="molecule type" value="Genomic_DNA"/>
</dbReference>
<sequence>MTKIPAEDRDKLEEAFYLPMLLTVLERDRRVVENSPFKLKNPYLELIEDTMKAVQRDLAVAKRHLRENQMKVVKLTSDDAFTLYLFVYKGYEEQHNYFNPRLRNHVEALLKFYLYERYSARNVLSSKPKTGVTFS</sequence>
<reference evidence="1 2" key="1">
    <citation type="submission" date="2015-01" db="EMBL/GenBank/DDBJ databases">
        <title>Genome sequencing of Jeotgalibacillus soli.</title>
        <authorList>
            <person name="Goh K.M."/>
            <person name="Chan K.-G."/>
            <person name="Yaakop A.S."/>
            <person name="Ee R."/>
            <person name="Gan H.M."/>
            <person name="Chan C.S."/>
        </authorList>
    </citation>
    <scope>NUCLEOTIDE SEQUENCE [LARGE SCALE GENOMIC DNA]</scope>
    <source>
        <strain evidence="1 2">P9</strain>
    </source>
</reference>
<dbReference type="AlphaFoldDB" id="A0A0C2R5V1"/>
<evidence type="ECO:0000313" key="2">
    <source>
        <dbReference type="Proteomes" id="UP000031938"/>
    </source>
</evidence>
<dbReference type="RefSeq" id="WP_041088323.1">
    <property type="nucleotide sequence ID" value="NZ_JXRP01000017.1"/>
</dbReference>
<dbReference type="Proteomes" id="UP000031938">
    <property type="component" value="Unassembled WGS sequence"/>
</dbReference>
<keyword evidence="2" id="KW-1185">Reference proteome</keyword>
<dbReference type="STRING" id="889306.KP78_19840"/>
<evidence type="ECO:0008006" key="3">
    <source>
        <dbReference type="Google" id="ProtNLM"/>
    </source>
</evidence>
<comment type="caution">
    <text evidence="1">The sequence shown here is derived from an EMBL/GenBank/DDBJ whole genome shotgun (WGS) entry which is preliminary data.</text>
</comment>
<evidence type="ECO:0000313" key="1">
    <source>
        <dbReference type="EMBL" id="KIL45635.1"/>
    </source>
</evidence>
<accession>A0A0C2R5V1</accession>
<dbReference type="InterPro" id="IPR058600">
    <property type="entry name" value="YhjD-like"/>
</dbReference>
<dbReference type="PATRIC" id="fig|889306.3.peg.2002"/>
<dbReference type="OrthoDB" id="2988956at2"/>